<organism evidence="3 4">
    <name type="scientific">Parasedimentitalea denitrificans</name>
    <dbReference type="NCBI Taxonomy" id="2211118"/>
    <lineage>
        <taxon>Bacteria</taxon>
        <taxon>Pseudomonadati</taxon>
        <taxon>Pseudomonadota</taxon>
        <taxon>Alphaproteobacteria</taxon>
        <taxon>Rhodobacterales</taxon>
        <taxon>Paracoccaceae</taxon>
        <taxon>Parasedimentitalea</taxon>
    </lineage>
</organism>
<sequence>MRLRLRQTTALSKTAVYRCRIALCRYARDESGVLIKPTLAIFLSMLAVGGVGVDLMRMERDRTELQYTLDRAVLAAADLDQPLSPAAVVMDYLSKAGLSEYYQAPYEDPDNGFGYRKVSSTVNTDFETHYMNLTGVSSIPIYASSTAEESIDGLEISLVLDVSGSMRSNSRLTNLKVAAKEFITTMVANTTPGKMSISIVPYATQVSGTDKLFEQFTLTDDNDYSNCINFTDDDFRTTSLSTEIRHERTMHFSPWTSRDGRTYYSTPSLVSSPVCVADDDREMLLFEQDEATLKNFINNLVATGNTSIDIGMKWGSALLDRSTQPAIEKLTQGVGATISADFADRPSRYDDPDTLKVVVLMTDGQNTSQYFIEPEHRSGDSGIWYNATAKRYSSFYQYYDDKYGVGYYWDDPGYDYRSSNWRSHPYGDHETGDAVRLSQAELWAYTGLKYVYKYIYNDWMHSDDAKAEWYYGVYDYVRSSEKNTRTKAICDSAKAQGIIVYTIGFEAPSSGRAVLKDCASSDAHFFDVDGLEISEAFASIATSIRQLRLTQ</sequence>
<dbReference type="InterPro" id="IPR036465">
    <property type="entry name" value="vWFA_dom_sf"/>
</dbReference>
<keyword evidence="4" id="KW-1185">Reference proteome</keyword>
<reference evidence="3 4" key="1">
    <citation type="submission" date="2018-05" db="EMBL/GenBank/DDBJ databases">
        <authorList>
            <person name="Zhang Y.-J."/>
        </authorList>
    </citation>
    <scope>NUCLEOTIDE SEQUENCE [LARGE SCALE GENOMIC DNA]</scope>
    <source>
        <strain evidence="3 4">CY04</strain>
    </source>
</reference>
<dbReference type="Proteomes" id="UP001429564">
    <property type="component" value="Unassembled WGS sequence"/>
</dbReference>
<gene>
    <name evidence="3" type="ORF">DL239_19245</name>
</gene>
<keyword evidence="1" id="KW-1133">Transmembrane helix</keyword>
<keyword evidence="1" id="KW-0812">Transmembrane</keyword>
<comment type="caution">
    <text evidence="3">The sequence shown here is derived from an EMBL/GenBank/DDBJ whole genome shotgun (WGS) entry which is preliminary data.</text>
</comment>
<dbReference type="InterPro" id="IPR028087">
    <property type="entry name" value="Tad_N"/>
</dbReference>
<accession>A0ABX0WBS2</accession>
<evidence type="ECO:0000256" key="1">
    <source>
        <dbReference type="SAM" id="Phobius"/>
    </source>
</evidence>
<dbReference type="SUPFAM" id="SSF53300">
    <property type="entry name" value="vWA-like"/>
    <property type="match status" value="1"/>
</dbReference>
<evidence type="ECO:0000259" key="2">
    <source>
        <dbReference type="Pfam" id="PF13400"/>
    </source>
</evidence>
<evidence type="ECO:0000313" key="4">
    <source>
        <dbReference type="Proteomes" id="UP001429564"/>
    </source>
</evidence>
<feature type="domain" description="Putative Flp pilus-assembly TadG-like N-terminal" evidence="2">
    <location>
        <begin position="39"/>
        <end position="77"/>
    </location>
</feature>
<dbReference type="Gene3D" id="3.40.50.410">
    <property type="entry name" value="von Willebrand factor, type A domain"/>
    <property type="match status" value="1"/>
</dbReference>
<evidence type="ECO:0000313" key="3">
    <source>
        <dbReference type="EMBL" id="NIZ63104.1"/>
    </source>
</evidence>
<keyword evidence="1" id="KW-0472">Membrane</keyword>
<proteinExistence type="predicted"/>
<dbReference type="Pfam" id="PF13400">
    <property type="entry name" value="Tad"/>
    <property type="match status" value="1"/>
</dbReference>
<dbReference type="EMBL" id="QHLQ01000028">
    <property type="protein sequence ID" value="NIZ63104.1"/>
    <property type="molecule type" value="Genomic_DNA"/>
</dbReference>
<name>A0ABX0WBS2_9RHOB</name>
<feature type="transmembrane region" description="Helical" evidence="1">
    <location>
        <begin position="38"/>
        <end position="56"/>
    </location>
</feature>
<protein>
    <recommendedName>
        <fullName evidence="2">Putative Flp pilus-assembly TadG-like N-terminal domain-containing protein</fullName>
    </recommendedName>
</protein>